<keyword evidence="2" id="KW-1133">Transmembrane helix</keyword>
<evidence type="ECO:0000313" key="3">
    <source>
        <dbReference type="EMBL" id="CAK9213515.1"/>
    </source>
</evidence>
<feature type="coiled-coil region" evidence="1">
    <location>
        <begin position="91"/>
        <end position="157"/>
    </location>
</feature>
<gene>
    <name evidence="3" type="ORF">CSSPTR1EN2_LOCUS11775</name>
</gene>
<evidence type="ECO:0000256" key="2">
    <source>
        <dbReference type="SAM" id="Phobius"/>
    </source>
</evidence>
<organism evidence="3 4">
    <name type="scientific">Sphagnum troendelagicum</name>
    <dbReference type="NCBI Taxonomy" id="128251"/>
    <lineage>
        <taxon>Eukaryota</taxon>
        <taxon>Viridiplantae</taxon>
        <taxon>Streptophyta</taxon>
        <taxon>Embryophyta</taxon>
        <taxon>Bryophyta</taxon>
        <taxon>Sphagnophytina</taxon>
        <taxon>Sphagnopsida</taxon>
        <taxon>Sphagnales</taxon>
        <taxon>Sphagnaceae</taxon>
        <taxon>Sphagnum</taxon>
    </lineage>
</organism>
<feature type="transmembrane region" description="Helical" evidence="2">
    <location>
        <begin position="12"/>
        <end position="32"/>
    </location>
</feature>
<dbReference type="Proteomes" id="UP001497512">
    <property type="component" value="Chromosome 19"/>
</dbReference>
<evidence type="ECO:0000256" key="1">
    <source>
        <dbReference type="SAM" id="Coils"/>
    </source>
</evidence>
<keyword evidence="2" id="KW-0812">Transmembrane</keyword>
<sequence>MAQQTGKGWCSMFLIRVAMLALALGFSVYSLGPSLYWHFVGEEGALVGWSGACQPCFCDCTHSSDLLTTMPISDCIKDDPQMQKELDKSQIQLLKEELKLQEEVNKEAQQRAELAYLDAKKISSQYQKEAEKCNTGMETSEEARERAEAELVVERKRTVLWERRARAMGWKGKDDPEGVSWKPIGKS</sequence>
<reference evidence="3" key="1">
    <citation type="submission" date="2024-02" db="EMBL/GenBank/DDBJ databases">
        <authorList>
            <consortium name="ELIXIR-Norway"/>
            <consortium name="Elixir Norway"/>
        </authorList>
    </citation>
    <scope>NUCLEOTIDE SEQUENCE</scope>
</reference>
<protein>
    <submittedName>
        <fullName evidence="3">Uncharacterized protein</fullName>
    </submittedName>
</protein>
<dbReference type="Pfam" id="PF06364">
    <property type="entry name" value="DUF1068"/>
    <property type="match status" value="1"/>
</dbReference>
<evidence type="ECO:0000313" key="4">
    <source>
        <dbReference type="Proteomes" id="UP001497512"/>
    </source>
</evidence>
<proteinExistence type="predicted"/>
<dbReference type="PANTHER" id="PTHR32254:SF6">
    <property type="entry name" value="DUF1068 DOMAIN-CONTAINING PROTEIN"/>
    <property type="match status" value="1"/>
</dbReference>
<dbReference type="InterPro" id="IPR010471">
    <property type="entry name" value="DUF1068"/>
</dbReference>
<dbReference type="PANTHER" id="PTHR32254">
    <property type="entry name" value="EXPRESSED PROTEIN"/>
    <property type="match status" value="1"/>
</dbReference>
<name>A0ABP0U603_9BRYO</name>
<dbReference type="EMBL" id="OZ019911">
    <property type="protein sequence ID" value="CAK9213515.1"/>
    <property type="molecule type" value="Genomic_DNA"/>
</dbReference>
<keyword evidence="1" id="KW-0175">Coiled coil</keyword>
<keyword evidence="2" id="KW-0472">Membrane</keyword>
<accession>A0ABP0U603</accession>
<keyword evidence="4" id="KW-1185">Reference proteome</keyword>